<evidence type="ECO:0000256" key="3">
    <source>
        <dbReference type="ARBA" id="ARBA00022448"/>
    </source>
</evidence>
<dbReference type="Pfam" id="PF01618">
    <property type="entry name" value="MotA_ExbB"/>
    <property type="match status" value="1"/>
</dbReference>
<dbReference type="InterPro" id="IPR022522">
    <property type="entry name" value="Flagellar_motor_stator_MotA"/>
</dbReference>
<feature type="transmembrane region" description="Helical" evidence="13">
    <location>
        <begin position="198"/>
        <end position="220"/>
    </location>
</feature>
<keyword evidence="12 13" id="KW-0472">Membrane</keyword>
<evidence type="ECO:0000256" key="11">
    <source>
        <dbReference type="ARBA" id="ARBA00023065"/>
    </source>
</evidence>
<evidence type="ECO:0000256" key="7">
    <source>
        <dbReference type="ARBA" id="ARBA00022692"/>
    </source>
</evidence>
<dbReference type="PANTHER" id="PTHR30433">
    <property type="entry name" value="CHEMOTAXIS PROTEIN MOTA"/>
    <property type="match status" value="1"/>
</dbReference>
<keyword evidence="5" id="KW-0145">Chemotaxis</keyword>
<dbReference type="GO" id="GO:1902600">
    <property type="term" value="P:proton transmembrane transport"/>
    <property type="evidence" value="ECO:0007669"/>
    <property type="project" value="UniProtKB-KW"/>
</dbReference>
<evidence type="ECO:0000313" key="17">
    <source>
        <dbReference type="Proteomes" id="UP000092544"/>
    </source>
</evidence>
<dbReference type="GO" id="GO:0071978">
    <property type="term" value="P:bacterial-type flagellum-dependent swarming motility"/>
    <property type="evidence" value="ECO:0007669"/>
    <property type="project" value="InterPro"/>
</dbReference>
<keyword evidence="6" id="KW-0997">Cell inner membrane</keyword>
<dbReference type="Pfam" id="PF20560">
    <property type="entry name" value="MotA_N"/>
    <property type="match status" value="1"/>
</dbReference>
<dbReference type="Proteomes" id="UP000092544">
    <property type="component" value="Unassembled WGS sequence"/>
</dbReference>
<dbReference type="InterPro" id="IPR047055">
    <property type="entry name" value="MotA-like"/>
</dbReference>
<protein>
    <submittedName>
        <fullName evidence="16">Motility protein A</fullName>
    </submittedName>
</protein>
<keyword evidence="17" id="KW-1185">Reference proteome</keyword>
<evidence type="ECO:0000256" key="5">
    <source>
        <dbReference type="ARBA" id="ARBA00022500"/>
    </source>
</evidence>
<sequence>MFALAGILIVIISVVTGYLASHGNLLVLWQPYEVLIICGAALGAFMMANPFSLQKKVLFMLPQIIKGSRHNKVFYLQLLGLVYSLLQKSRQNGFLSIEEDIESPFTSELFNRFPDVMMDHEVVNFLTDNYRVYTLTGLPAYELEAIMDSEIEQIAEELLAPSHALNRVAEALPGFGIVAAVLGIVITMGSIGGPMETIGTHVAAALVGTFLGIFFAYGFIGPASAHLESLGAHELKAYLCIKSCLISVVSGYAPPVAAETGRKLLPPNMRPSFIELSDELKQYR</sequence>
<gene>
    <name evidence="16" type="primary">motA</name>
    <name evidence="16" type="ORF">MSP8886_01714</name>
</gene>
<keyword evidence="7 13" id="KW-0812">Transmembrane</keyword>
<dbReference type="STRING" id="1792290.MSP8886_01714"/>
<feature type="transmembrane region" description="Helical" evidence="13">
    <location>
        <begin position="171"/>
        <end position="192"/>
    </location>
</feature>
<keyword evidence="10 13" id="KW-1133">Transmembrane helix</keyword>
<evidence type="ECO:0000256" key="2">
    <source>
        <dbReference type="ARBA" id="ARBA00008038"/>
    </source>
</evidence>
<evidence type="ECO:0000256" key="6">
    <source>
        <dbReference type="ARBA" id="ARBA00022519"/>
    </source>
</evidence>
<keyword evidence="3" id="KW-0813">Transport</keyword>
<evidence type="ECO:0000256" key="13">
    <source>
        <dbReference type="SAM" id="Phobius"/>
    </source>
</evidence>
<evidence type="ECO:0000256" key="9">
    <source>
        <dbReference type="ARBA" id="ARBA00022781"/>
    </source>
</evidence>
<keyword evidence="11" id="KW-0406">Ion transport</keyword>
<dbReference type="OrthoDB" id="9782603at2"/>
<evidence type="ECO:0000313" key="16">
    <source>
        <dbReference type="EMBL" id="SBS30161.1"/>
    </source>
</evidence>
<keyword evidence="9" id="KW-0375">Hydrogen ion transport</keyword>
<keyword evidence="4" id="KW-1003">Cell membrane</keyword>
<dbReference type="InterPro" id="IPR002898">
    <property type="entry name" value="MotA_ExbB_proton_chnl"/>
</dbReference>
<evidence type="ECO:0000259" key="15">
    <source>
        <dbReference type="Pfam" id="PF20560"/>
    </source>
</evidence>
<dbReference type="GO" id="GO:0005886">
    <property type="term" value="C:plasma membrane"/>
    <property type="evidence" value="ECO:0007669"/>
    <property type="project" value="UniProtKB-SubCell"/>
</dbReference>
<dbReference type="EMBL" id="FLOB01000003">
    <property type="protein sequence ID" value="SBS30161.1"/>
    <property type="molecule type" value="Genomic_DNA"/>
</dbReference>
<dbReference type="PROSITE" id="PS01307">
    <property type="entry name" value="MOTA"/>
    <property type="match status" value="1"/>
</dbReference>
<evidence type="ECO:0000256" key="10">
    <source>
        <dbReference type="ARBA" id="ARBA00022989"/>
    </source>
</evidence>
<dbReference type="InterPro" id="IPR046786">
    <property type="entry name" value="MotA_N"/>
</dbReference>
<reference evidence="16 17" key="1">
    <citation type="submission" date="2016-06" db="EMBL/GenBank/DDBJ databases">
        <authorList>
            <person name="Kjaerup R.B."/>
            <person name="Dalgaard T.S."/>
            <person name="Juul-Madsen H.R."/>
        </authorList>
    </citation>
    <scope>NUCLEOTIDE SEQUENCE [LARGE SCALE GENOMIC DNA]</scope>
    <source>
        <strain evidence="16 17">CECT 8886</strain>
    </source>
</reference>
<dbReference type="RefSeq" id="WP_067014992.1">
    <property type="nucleotide sequence ID" value="NZ_FLOB01000003.1"/>
</dbReference>
<feature type="domain" description="MotA/TolQ/ExbB proton channel" evidence="14">
    <location>
        <begin position="136"/>
        <end position="231"/>
    </location>
</feature>
<accession>A0A1A8TB50</accession>
<comment type="subcellular location">
    <subcellularLocation>
        <location evidence="1">Cell inner membrane</location>
        <topology evidence="1">Multi-pass membrane protein</topology>
    </subcellularLocation>
</comment>
<proteinExistence type="inferred from homology"/>
<evidence type="ECO:0000259" key="14">
    <source>
        <dbReference type="Pfam" id="PF01618"/>
    </source>
</evidence>
<evidence type="ECO:0000256" key="1">
    <source>
        <dbReference type="ARBA" id="ARBA00004429"/>
    </source>
</evidence>
<evidence type="ECO:0000256" key="4">
    <source>
        <dbReference type="ARBA" id="ARBA00022475"/>
    </source>
</evidence>
<feature type="transmembrane region" description="Helical" evidence="13">
    <location>
        <begin position="27"/>
        <end position="48"/>
    </location>
</feature>
<keyword evidence="8" id="KW-0283">Flagellar rotation</keyword>
<dbReference type="AlphaFoldDB" id="A0A1A8TB50"/>
<dbReference type="PANTHER" id="PTHR30433:SF4">
    <property type="entry name" value="MOTILITY PROTEIN A"/>
    <property type="match status" value="1"/>
</dbReference>
<evidence type="ECO:0000256" key="12">
    <source>
        <dbReference type="ARBA" id="ARBA00023136"/>
    </source>
</evidence>
<feature type="domain" description="Motility protein A N-terminal" evidence="15">
    <location>
        <begin position="5"/>
        <end position="93"/>
    </location>
</feature>
<name>A0A1A8TB50_9GAMM</name>
<evidence type="ECO:0000256" key="8">
    <source>
        <dbReference type="ARBA" id="ARBA00022779"/>
    </source>
</evidence>
<organism evidence="16 17">
    <name type="scientific">Marinomonas spartinae</name>
    <dbReference type="NCBI Taxonomy" id="1792290"/>
    <lineage>
        <taxon>Bacteria</taxon>
        <taxon>Pseudomonadati</taxon>
        <taxon>Pseudomonadota</taxon>
        <taxon>Gammaproteobacteria</taxon>
        <taxon>Oceanospirillales</taxon>
        <taxon>Oceanospirillaceae</taxon>
        <taxon>Marinomonas</taxon>
    </lineage>
</organism>
<dbReference type="NCBIfam" id="TIGR03818">
    <property type="entry name" value="MotA1"/>
    <property type="match status" value="1"/>
</dbReference>
<dbReference type="InterPro" id="IPR000540">
    <property type="entry name" value="Flag_MotA_CS"/>
</dbReference>
<comment type="similarity">
    <text evidence="2">Belongs to the MotA family.</text>
</comment>
<dbReference type="GO" id="GO:0006935">
    <property type="term" value="P:chemotaxis"/>
    <property type="evidence" value="ECO:0007669"/>
    <property type="project" value="UniProtKB-KW"/>
</dbReference>